<dbReference type="GO" id="GO:0016020">
    <property type="term" value="C:membrane"/>
    <property type="evidence" value="ECO:0007669"/>
    <property type="project" value="InterPro"/>
</dbReference>
<proteinExistence type="predicted"/>
<dbReference type="InterPro" id="IPR036772">
    <property type="entry name" value="SRCR-like_dom_sf"/>
</dbReference>
<dbReference type="PANTHER" id="PTHR45817:SF5">
    <property type="entry name" value="LYSYL OXIDASE HOMOLOG 4"/>
    <property type="match status" value="1"/>
</dbReference>
<feature type="disulfide bond" evidence="3">
    <location>
        <begin position="60"/>
        <end position="121"/>
    </location>
</feature>
<dbReference type="InterPro" id="IPR001190">
    <property type="entry name" value="SRCR"/>
</dbReference>
<feature type="chain" id="PRO_5025346666" evidence="4">
    <location>
        <begin position="17"/>
        <end position="202"/>
    </location>
</feature>
<evidence type="ECO:0000256" key="2">
    <source>
        <dbReference type="ARBA" id="ARBA00023157"/>
    </source>
</evidence>
<dbReference type="Pfam" id="PF00530">
    <property type="entry name" value="SRCR"/>
    <property type="match status" value="1"/>
</dbReference>
<dbReference type="SUPFAM" id="SSF56487">
    <property type="entry name" value="SRCR-like"/>
    <property type="match status" value="1"/>
</dbReference>
<dbReference type="PROSITE" id="PS50287">
    <property type="entry name" value="SRCR_2"/>
    <property type="match status" value="1"/>
</dbReference>
<evidence type="ECO:0000256" key="1">
    <source>
        <dbReference type="ARBA" id="ARBA00022729"/>
    </source>
</evidence>
<dbReference type="Proteomes" id="UP000472260">
    <property type="component" value="Unassembled WGS sequence"/>
</dbReference>
<reference evidence="6" key="2">
    <citation type="submission" date="2025-09" db="UniProtKB">
        <authorList>
            <consortium name="Ensembl"/>
        </authorList>
    </citation>
    <scope>IDENTIFICATION</scope>
</reference>
<feature type="disulfide bond" evidence="3">
    <location>
        <begin position="47"/>
        <end position="111"/>
    </location>
</feature>
<feature type="signal peptide" evidence="4">
    <location>
        <begin position="1"/>
        <end position="16"/>
    </location>
</feature>
<feature type="domain" description="SRCR" evidence="5">
    <location>
        <begin position="22"/>
        <end position="122"/>
    </location>
</feature>
<dbReference type="GO" id="GO:0030199">
    <property type="term" value="P:collagen fibril organization"/>
    <property type="evidence" value="ECO:0007669"/>
    <property type="project" value="TreeGrafter"/>
</dbReference>
<accession>A0A671K5M3</accession>
<dbReference type="AlphaFoldDB" id="A0A671K5M3"/>
<dbReference type="PANTHER" id="PTHR45817">
    <property type="entry name" value="LYSYL OXIDASE-LIKE-RELATED"/>
    <property type="match status" value="1"/>
</dbReference>
<feature type="disulfide bond" evidence="3">
    <location>
        <begin position="91"/>
        <end position="101"/>
    </location>
</feature>
<organism evidence="6 7">
    <name type="scientific">Sinocyclocheilus anshuiensis</name>
    <dbReference type="NCBI Taxonomy" id="1608454"/>
    <lineage>
        <taxon>Eukaryota</taxon>
        <taxon>Metazoa</taxon>
        <taxon>Chordata</taxon>
        <taxon>Craniata</taxon>
        <taxon>Vertebrata</taxon>
        <taxon>Euteleostomi</taxon>
        <taxon>Actinopterygii</taxon>
        <taxon>Neopterygii</taxon>
        <taxon>Teleostei</taxon>
        <taxon>Ostariophysi</taxon>
        <taxon>Cypriniformes</taxon>
        <taxon>Cyprinidae</taxon>
        <taxon>Cyprininae</taxon>
        <taxon>Sinocyclocheilus</taxon>
    </lineage>
</organism>
<dbReference type="SMART" id="SM00202">
    <property type="entry name" value="SR"/>
    <property type="match status" value="1"/>
</dbReference>
<keyword evidence="2 3" id="KW-1015">Disulfide bond</keyword>
<evidence type="ECO:0000313" key="7">
    <source>
        <dbReference type="Proteomes" id="UP000472260"/>
    </source>
</evidence>
<dbReference type="FunFam" id="3.10.250.10:FF:000001">
    <property type="entry name" value="Lysyl oxidase 4 isoform X1"/>
    <property type="match status" value="1"/>
</dbReference>
<evidence type="ECO:0000256" key="4">
    <source>
        <dbReference type="SAM" id="SignalP"/>
    </source>
</evidence>
<evidence type="ECO:0000259" key="5">
    <source>
        <dbReference type="PROSITE" id="PS50287"/>
    </source>
</evidence>
<keyword evidence="7" id="KW-1185">Reference proteome</keyword>
<evidence type="ECO:0000313" key="6">
    <source>
        <dbReference type="Ensembl" id="ENSSANP00000001956.1"/>
    </source>
</evidence>
<dbReference type="Ensembl" id="ENSSANT00000002114.1">
    <property type="protein sequence ID" value="ENSSANP00000001956.1"/>
    <property type="gene ID" value="ENSSANG00000001148.1"/>
</dbReference>
<dbReference type="InterPro" id="IPR050912">
    <property type="entry name" value="LOX-like_protein"/>
</dbReference>
<keyword evidence="1 4" id="KW-0732">Signal</keyword>
<dbReference type="Gene3D" id="3.10.250.10">
    <property type="entry name" value="SRCR-like domain"/>
    <property type="match status" value="1"/>
</dbReference>
<reference evidence="6" key="1">
    <citation type="submission" date="2025-08" db="UniProtKB">
        <authorList>
            <consortium name="Ensembl"/>
        </authorList>
    </citation>
    <scope>IDENTIFICATION</scope>
</reference>
<dbReference type="PRINTS" id="PR00258">
    <property type="entry name" value="SPERACTRCPTR"/>
</dbReference>
<evidence type="ECO:0000256" key="3">
    <source>
        <dbReference type="PROSITE-ProRule" id="PRU00196"/>
    </source>
</evidence>
<dbReference type="GO" id="GO:0005615">
    <property type="term" value="C:extracellular space"/>
    <property type="evidence" value="ECO:0007669"/>
    <property type="project" value="TreeGrafter"/>
</dbReference>
<name>A0A671K5M3_9TELE</name>
<sequence>LMMMMMLLTVAPLARGVPGLQLRLEGGRNRFEGRLEVLYNGAWGTVCDDEVNINLANVVCRELGFSRGLTWAHSAKFGEGRGPVWLDNVWCSGSESSLSECRSNGWGVSDCTHAEDLGVVCSPDPPNQGHVPRYQEPPSPQISNLVSNAPQRGHEIGLHRGSRGPSSPQLTGHRIQLRRNGFESAPEGSNMILNKKHVLSKG</sequence>
<protein>
    <submittedName>
        <fullName evidence="6">Lysyl oxidase like 4</fullName>
    </submittedName>
</protein>
<dbReference type="GO" id="GO:0004720">
    <property type="term" value="F:protein-lysine 6-oxidase activity"/>
    <property type="evidence" value="ECO:0007669"/>
    <property type="project" value="TreeGrafter"/>
</dbReference>